<dbReference type="GO" id="GO:0032259">
    <property type="term" value="P:methylation"/>
    <property type="evidence" value="ECO:0007669"/>
    <property type="project" value="UniProtKB-KW"/>
</dbReference>
<feature type="binding site" evidence="6">
    <location>
        <position position="159"/>
    </location>
    <ligand>
        <name>S-adenosyl-L-methionine</name>
        <dbReference type="ChEBI" id="CHEBI:59789"/>
    </ligand>
</feature>
<evidence type="ECO:0000256" key="4">
    <source>
        <dbReference type="ARBA" id="ARBA00022679"/>
    </source>
</evidence>
<feature type="binding site" evidence="6">
    <location>
        <position position="229"/>
    </location>
    <ligand>
        <name>S-adenosyl-L-methionine</name>
        <dbReference type="ChEBI" id="CHEBI:59789"/>
    </ligand>
</feature>
<sequence length="294" mass="31924">MLPIYLLSLRVPEGSVPMFEAALEALGGALDVGGPDEKGLVPLQLYLGEDPGRPAVYAQLSVAAMVTGCDVPEFTLELMPEIDWVAESRASLPALTAGRFWVYGSHVDRKPPSGSIPLLIDANVAFGTGRHETTRGCLLALEALAKDRRRKPRRALDLGCGSGILAFGAARLWPHLRVLGSDLDAPSVSVARDNAKLNRVATRVTLVESRGYRSHEISRRAPYDLILANILAGPLCAMATDTARHLAPGGRVVLSGLIRRQERQVLARHRAVGLKLERRWRIGNWSTLLLRRGA</sequence>
<protein>
    <recommendedName>
        <fullName evidence="6">Ribosomal protein L11 methyltransferase</fullName>
        <shortName evidence="6">L11 Mtase</shortName>
        <ecNumber evidence="6">2.1.1.-</ecNumber>
    </recommendedName>
</protein>
<dbReference type="EMBL" id="JARHUD010000005">
    <property type="protein sequence ID" value="MDF2096262.1"/>
    <property type="molecule type" value="Genomic_DNA"/>
</dbReference>
<comment type="similarity">
    <text evidence="1 6">Belongs to the methyltransferase superfamily. PrmA family.</text>
</comment>
<keyword evidence="5 6" id="KW-0949">S-adenosyl-L-methionine</keyword>
<proteinExistence type="inferred from homology"/>
<dbReference type="InterPro" id="IPR029063">
    <property type="entry name" value="SAM-dependent_MTases_sf"/>
</dbReference>
<accession>A0ABT5YMZ5</accession>
<comment type="subcellular location">
    <subcellularLocation>
        <location evidence="6">Cytoplasm</location>
    </subcellularLocation>
</comment>
<dbReference type="Pfam" id="PF06325">
    <property type="entry name" value="PrmA"/>
    <property type="match status" value="1"/>
</dbReference>
<dbReference type="InterPro" id="IPR050078">
    <property type="entry name" value="Ribosomal_L11_MeTrfase_PrmA"/>
</dbReference>
<comment type="caution">
    <text evidence="7">The sequence shown here is derived from an EMBL/GenBank/DDBJ whole genome shotgun (WGS) entry which is preliminary data.</text>
</comment>
<dbReference type="SUPFAM" id="SSF53335">
    <property type="entry name" value="S-adenosyl-L-methionine-dependent methyltransferases"/>
    <property type="match status" value="1"/>
</dbReference>
<evidence type="ECO:0000256" key="3">
    <source>
        <dbReference type="ARBA" id="ARBA00022603"/>
    </source>
</evidence>
<keyword evidence="7" id="KW-0689">Ribosomal protein</keyword>
<keyword evidence="8" id="KW-1185">Reference proteome</keyword>
<dbReference type="GO" id="GO:0005840">
    <property type="term" value="C:ribosome"/>
    <property type="evidence" value="ECO:0007669"/>
    <property type="project" value="UniProtKB-KW"/>
</dbReference>
<dbReference type="PANTHER" id="PTHR43648">
    <property type="entry name" value="ELECTRON TRANSFER FLAVOPROTEIN BETA SUBUNIT LYSINE METHYLTRANSFERASE"/>
    <property type="match status" value="1"/>
</dbReference>
<evidence type="ECO:0000256" key="5">
    <source>
        <dbReference type="ARBA" id="ARBA00022691"/>
    </source>
</evidence>
<keyword evidence="4 6" id="KW-0808">Transferase</keyword>
<dbReference type="EC" id="2.1.1.-" evidence="6"/>
<evidence type="ECO:0000313" key="8">
    <source>
        <dbReference type="Proteomes" id="UP001215503"/>
    </source>
</evidence>
<dbReference type="Proteomes" id="UP001215503">
    <property type="component" value="Unassembled WGS sequence"/>
</dbReference>
<dbReference type="PANTHER" id="PTHR43648:SF1">
    <property type="entry name" value="ELECTRON TRANSFER FLAVOPROTEIN BETA SUBUNIT LYSINE METHYLTRANSFERASE"/>
    <property type="match status" value="1"/>
</dbReference>
<evidence type="ECO:0000256" key="2">
    <source>
        <dbReference type="ARBA" id="ARBA00022490"/>
    </source>
</evidence>
<organism evidence="7 8">
    <name type="scientific">Aquibaculum arenosum</name>
    <dbReference type="NCBI Taxonomy" id="3032591"/>
    <lineage>
        <taxon>Bacteria</taxon>
        <taxon>Pseudomonadati</taxon>
        <taxon>Pseudomonadota</taxon>
        <taxon>Alphaproteobacteria</taxon>
        <taxon>Rhodospirillales</taxon>
        <taxon>Rhodovibrionaceae</taxon>
        <taxon>Aquibaculum</taxon>
    </lineage>
</organism>
<dbReference type="GO" id="GO:0008168">
    <property type="term" value="F:methyltransferase activity"/>
    <property type="evidence" value="ECO:0007669"/>
    <property type="project" value="UniProtKB-KW"/>
</dbReference>
<dbReference type="CDD" id="cd02440">
    <property type="entry name" value="AdoMet_MTases"/>
    <property type="match status" value="1"/>
</dbReference>
<evidence type="ECO:0000256" key="6">
    <source>
        <dbReference type="HAMAP-Rule" id="MF_00735"/>
    </source>
</evidence>
<name>A0ABT5YMZ5_9PROT</name>
<comment type="catalytic activity">
    <reaction evidence="6">
        <text>L-lysyl-[protein] + 3 S-adenosyl-L-methionine = N(6),N(6),N(6)-trimethyl-L-lysyl-[protein] + 3 S-adenosyl-L-homocysteine + 3 H(+)</text>
        <dbReference type="Rhea" id="RHEA:54192"/>
        <dbReference type="Rhea" id="RHEA-COMP:9752"/>
        <dbReference type="Rhea" id="RHEA-COMP:13826"/>
        <dbReference type="ChEBI" id="CHEBI:15378"/>
        <dbReference type="ChEBI" id="CHEBI:29969"/>
        <dbReference type="ChEBI" id="CHEBI:57856"/>
        <dbReference type="ChEBI" id="CHEBI:59789"/>
        <dbReference type="ChEBI" id="CHEBI:61961"/>
    </reaction>
</comment>
<evidence type="ECO:0000313" key="7">
    <source>
        <dbReference type="EMBL" id="MDF2096262.1"/>
    </source>
</evidence>
<comment type="function">
    <text evidence="6">Methylates ribosomal protein L11.</text>
</comment>
<dbReference type="InterPro" id="IPR004498">
    <property type="entry name" value="Ribosomal_PrmA_MeTrfase"/>
</dbReference>
<dbReference type="Gene3D" id="3.40.50.150">
    <property type="entry name" value="Vaccinia Virus protein VP39"/>
    <property type="match status" value="1"/>
</dbReference>
<keyword evidence="7" id="KW-0687">Ribonucleoprotein</keyword>
<dbReference type="HAMAP" id="MF_00735">
    <property type="entry name" value="Methyltr_PrmA"/>
    <property type="match status" value="1"/>
</dbReference>
<keyword evidence="2 6" id="KW-0963">Cytoplasm</keyword>
<dbReference type="RefSeq" id="WP_275822774.1">
    <property type="nucleotide sequence ID" value="NZ_JARHUD010000005.1"/>
</dbReference>
<feature type="binding site" evidence="6">
    <location>
        <position position="134"/>
    </location>
    <ligand>
        <name>S-adenosyl-L-methionine</name>
        <dbReference type="ChEBI" id="CHEBI:59789"/>
    </ligand>
</feature>
<keyword evidence="3 6" id="KW-0489">Methyltransferase</keyword>
<feature type="binding site" evidence="6">
    <location>
        <position position="182"/>
    </location>
    <ligand>
        <name>S-adenosyl-L-methionine</name>
        <dbReference type="ChEBI" id="CHEBI:59789"/>
    </ligand>
</feature>
<gene>
    <name evidence="6" type="primary">prmA</name>
    <name evidence="7" type="ORF">P2G67_09770</name>
</gene>
<evidence type="ECO:0000256" key="1">
    <source>
        <dbReference type="ARBA" id="ARBA00009741"/>
    </source>
</evidence>
<reference evidence="7 8" key="1">
    <citation type="submission" date="2023-03" db="EMBL/GenBank/DDBJ databases">
        <title>Fodinicurvata sp. CAU 1616 isolated from sea sendiment.</title>
        <authorList>
            <person name="Kim W."/>
        </authorList>
    </citation>
    <scope>NUCLEOTIDE SEQUENCE [LARGE SCALE GENOMIC DNA]</scope>
    <source>
        <strain evidence="7 8">CAU 1616</strain>
    </source>
</reference>